<reference evidence="2" key="1">
    <citation type="submission" date="2022-11" db="UniProtKB">
        <authorList>
            <consortium name="WormBaseParasite"/>
        </authorList>
    </citation>
    <scope>IDENTIFICATION</scope>
</reference>
<organism evidence="1 2">
    <name type="scientific">Romanomermis culicivorax</name>
    <name type="common">Nematode worm</name>
    <dbReference type="NCBI Taxonomy" id="13658"/>
    <lineage>
        <taxon>Eukaryota</taxon>
        <taxon>Metazoa</taxon>
        <taxon>Ecdysozoa</taxon>
        <taxon>Nematoda</taxon>
        <taxon>Enoplea</taxon>
        <taxon>Dorylaimia</taxon>
        <taxon>Mermithida</taxon>
        <taxon>Mermithoidea</taxon>
        <taxon>Mermithidae</taxon>
        <taxon>Romanomermis</taxon>
    </lineage>
</organism>
<name>A0A915HW26_ROMCU</name>
<dbReference type="AlphaFoldDB" id="A0A915HW26"/>
<protein>
    <submittedName>
        <fullName evidence="2">Uncharacterized protein</fullName>
    </submittedName>
</protein>
<proteinExistence type="predicted"/>
<dbReference type="Proteomes" id="UP000887565">
    <property type="component" value="Unplaced"/>
</dbReference>
<evidence type="ECO:0000313" key="1">
    <source>
        <dbReference type="Proteomes" id="UP000887565"/>
    </source>
</evidence>
<keyword evidence="1" id="KW-1185">Reference proteome</keyword>
<dbReference type="WBParaSite" id="nRc.2.0.1.t05541-RA">
    <property type="protein sequence ID" value="nRc.2.0.1.t05541-RA"/>
    <property type="gene ID" value="nRc.2.0.1.g05541"/>
</dbReference>
<sequence length="87" mass="9707">MVFPEKSSRIGKKFPDDDVETDAVASSVVVVIGADLHFIPHQNTNHKNVSKTGNYSSQQYSSFQYFETIAGTVTALYLMETRMCQAK</sequence>
<accession>A0A915HW26</accession>
<evidence type="ECO:0000313" key="2">
    <source>
        <dbReference type="WBParaSite" id="nRc.2.0.1.t05541-RA"/>
    </source>
</evidence>